<evidence type="ECO:0000313" key="3">
    <source>
        <dbReference type="Proteomes" id="UP000614811"/>
    </source>
</evidence>
<protein>
    <submittedName>
        <fullName evidence="2">Uncharacterized protein</fullName>
    </submittedName>
</protein>
<dbReference type="RefSeq" id="WP_189400612.1">
    <property type="nucleotide sequence ID" value="NZ_BMXA01000003.1"/>
</dbReference>
<reference evidence="2" key="2">
    <citation type="submission" date="2020-09" db="EMBL/GenBank/DDBJ databases">
        <authorList>
            <person name="Sun Q."/>
            <person name="Kim S."/>
        </authorList>
    </citation>
    <scope>NUCLEOTIDE SEQUENCE</scope>
    <source>
        <strain evidence="2">KCTC 12711</strain>
    </source>
</reference>
<accession>A0A918VMQ0</accession>
<sequence>MIFALLFIVAFVVSLVAYLLTSRWWIGSLLCVGLFTVNALMDSEAQDYWQFTLIFGIPIVFVASILGPYVVELRRGAGLEAAIDDTVEIESQRGTDTQSSDHQNQQ</sequence>
<comment type="caution">
    <text evidence="2">The sequence shown here is derived from an EMBL/GenBank/DDBJ whole genome shotgun (WGS) entry which is preliminary data.</text>
</comment>
<dbReference type="Proteomes" id="UP000614811">
    <property type="component" value="Unassembled WGS sequence"/>
</dbReference>
<keyword evidence="1" id="KW-0812">Transmembrane</keyword>
<dbReference type="AlphaFoldDB" id="A0A918VMQ0"/>
<gene>
    <name evidence="2" type="ORF">GCM10008090_20780</name>
</gene>
<feature type="transmembrane region" description="Helical" evidence="1">
    <location>
        <begin position="48"/>
        <end position="71"/>
    </location>
</feature>
<dbReference type="EMBL" id="BMXA01000003">
    <property type="protein sequence ID" value="GHA10887.1"/>
    <property type="molecule type" value="Genomic_DNA"/>
</dbReference>
<evidence type="ECO:0000313" key="2">
    <source>
        <dbReference type="EMBL" id="GHA10887.1"/>
    </source>
</evidence>
<proteinExistence type="predicted"/>
<organism evidence="2 3">
    <name type="scientific">Arenicella chitinivorans</name>
    <dbReference type="NCBI Taxonomy" id="1329800"/>
    <lineage>
        <taxon>Bacteria</taxon>
        <taxon>Pseudomonadati</taxon>
        <taxon>Pseudomonadota</taxon>
        <taxon>Gammaproteobacteria</taxon>
        <taxon>Arenicellales</taxon>
        <taxon>Arenicellaceae</taxon>
        <taxon>Arenicella</taxon>
    </lineage>
</organism>
<keyword evidence="3" id="KW-1185">Reference proteome</keyword>
<keyword evidence="1" id="KW-1133">Transmembrane helix</keyword>
<evidence type="ECO:0000256" key="1">
    <source>
        <dbReference type="SAM" id="Phobius"/>
    </source>
</evidence>
<reference evidence="2" key="1">
    <citation type="journal article" date="2014" name="Int. J. Syst. Evol. Microbiol.">
        <title>Complete genome sequence of Corynebacterium casei LMG S-19264T (=DSM 44701T), isolated from a smear-ripened cheese.</title>
        <authorList>
            <consortium name="US DOE Joint Genome Institute (JGI-PGF)"/>
            <person name="Walter F."/>
            <person name="Albersmeier A."/>
            <person name="Kalinowski J."/>
            <person name="Ruckert C."/>
        </authorList>
    </citation>
    <scope>NUCLEOTIDE SEQUENCE</scope>
    <source>
        <strain evidence="2">KCTC 12711</strain>
    </source>
</reference>
<keyword evidence="1" id="KW-0472">Membrane</keyword>
<name>A0A918VMQ0_9GAMM</name>